<sequence length="209" mass="23283">MIGLTLAHIIELTVPWEDAVEEAYERKKLSSVQIVWTFGPGDPKTRIAQIRAVDIKPDYNDKFRDRLHLDRQTGSLTIRNISITDSGVYKAQIISKMISEKSFSYTVYATVPAPHIRLRESHSAGSGSSCLKCSVVCSVENQRNVTLSWYKGKEILNQTSSPDLNTNLSLPLEIEDQDNNTYSCVSANPVSNQTTQLNICNKPSNTFGS</sequence>
<evidence type="ECO:0000313" key="3">
    <source>
        <dbReference type="RefSeq" id="XP_030643684.1"/>
    </source>
</evidence>
<evidence type="ECO:0000313" key="2">
    <source>
        <dbReference type="Proteomes" id="UP000504632"/>
    </source>
</evidence>
<dbReference type="Proteomes" id="UP000504632">
    <property type="component" value="Chromosome 11"/>
</dbReference>
<reference evidence="3" key="2">
    <citation type="submission" date="2025-08" db="UniProtKB">
        <authorList>
            <consortium name="RefSeq"/>
        </authorList>
    </citation>
    <scope>IDENTIFICATION</scope>
</reference>
<feature type="domain" description="Ig-like" evidence="1">
    <location>
        <begin position="114"/>
        <end position="200"/>
    </location>
</feature>
<dbReference type="InterPro" id="IPR036179">
    <property type="entry name" value="Ig-like_dom_sf"/>
</dbReference>
<proteinExistence type="predicted"/>
<dbReference type="InterPro" id="IPR013783">
    <property type="entry name" value="Ig-like_fold"/>
</dbReference>
<dbReference type="Gene3D" id="2.60.40.10">
    <property type="entry name" value="Immunoglobulins"/>
    <property type="match status" value="2"/>
</dbReference>
<dbReference type="Pfam" id="PF07686">
    <property type="entry name" value="V-set"/>
    <property type="match status" value="1"/>
</dbReference>
<organism evidence="2 3">
    <name type="scientific">Chanos chanos</name>
    <name type="common">Milkfish</name>
    <name type="synonym">Mugil chanos</name>
    <dbReference type="NCBI Taxonomy" id="29144"/>
    <lineage>
        <taxon>Eukaryota</taxon>
        <taxon>Metazoa</taxon>
        <taxon>Chordata</taxon>
        <taxon>Craniata</taxon>
        <taxon>Vertebrata</taxon>
        <taxon>Euteleostomi</taxon>
        <taxon>Actinopterygii</taxon>
        <taxon>Neopterygii</taxon>
        <taxon>Teleostei</taxon>
        <taxon>Ostariophysi</taxon>
        <taxon>Gonorynchiformes</taxon>
        <taxon>Chanidae</taxon>
        <taxon>Chanos</taxon>
    </lineage>
</organism>
<gene>
    <name evidence="3" type="primary">LOC115823799</name>
</gene>
<keyword evidence="2" id="KW-1185">Reference proteome</keyword>
<dbReference type="InterPro" id="IPR007110">
    <property type="entry name" value="Ig-like_dom"/>
</dbReference>
<dbReference type="InParanoid" id="A0A6J2WHB0"/>
<evidence type="ECO:0000259" key="1">
    <source>
        <dbReference type="PROSITE" id="PS50835"/>
    </source>
</evidence>
<dbReference type="FunCoup" id="A0A6J2WHB0">
    <property type="interactions" value="1215"/>
</dbReference>
<dbReference type="OrthoDB" id="8741746at2759"/>
<reference evidence="2" key="1">
    <citation type="submission" date="2024-06" db="UniProtKB">
        <authorList>
            <consortium name="RefSeq"/>
        </authorList>
    </citation>
    <scope>NUCLEOTIDE SEQUENCE [LARGE SCALE GENOMIC DNA]</scope>
</reference>
<accession>A0A6J2WHB0</accession>
<dbReference type="AlphaFoldDB" id="A0A6J2WHB0"/>
<name>A0A6J2WHB0_CHACN</name>
<dbReference type="PANTHER" id="PTHR21063">
    <property type="entry name" value="LFA-3"/>
    <property type="match status" value="1"/>
</dbReference>
<protein>
    <submittedName>
        <fullName evidence="3">SLAM family member 5-like</fullName>
    </submittedName>
</protein>
<dbReference type="RefSeq" id="XP_030643684.1">
    <property type="nucleotide sequence ID" value="XM_030787824.1"/>
</dbReference>
<dbReference type="InterPro" id="IPR013106">
    <property type="entry name" value="Ig_V-set"/>
</dbReference>
<dbReference type="PROSITE" id="PS50835">
    <property type="entry name" value="IG_LIKE"/>
    <property type="match status" value="1"/>
</dbReference>
<dbReference type="SUPFAM" id="SSF48726">
    <property type="entry name" value="Immunoglobulin"/>
    <property type="match status" value="2"/>
</dbReference>
<dbReference type="GeneID" id="115823799"/>
<dbReference type="PANTHER" id="PTHR21063:SF4">
    <property type="entry name" value="CD48 ANTIGEN-RELATED"/>
    <property type="match status" value="1"/>
</dbReference>
<dbReference type="CDD" id="cd00096">
    <property type="entry name" value="Ig"/>
    <property type="match status" value="1"/>
</dbReference>